<name>A0ABR0MD34_GOSAR</name>
<dbReference type="EMBL" id="JARKNE010000013">
    <property type="protein sequence ID" value="KAK5771015.1"/>
    <property type="molecule type" value="Genomic_DNA"/>
</dbReference>
<proteinExistence type="predicted"/>
<protein>
    <submittedName>
        <fullName evidence="2">Uncharacterized protein</fullName>
    </submittedName>
</protein>
<reference evidence="2 3" key="1">
    <citation type="submission" date="2023-03" db="EMBL/GenBank/DDBJ databases">
        <title>WGS of Gossypium arboreum.</title>
        <authorList>
            <person name="Yu D."/>
        </authorList>
    </citation>
    <scope>NUCLEOTIDE SEQUENCE [LARGE SCALE GENOMIC DNA]</scope>
    <source>
        <tissue evidence="2">Leaf</tissue>
    </source>
</reference>
<evidence type="ECO:0000313" key="2">
    <source>
        <dbReference type="EMBL" id="KAK5771015.1"/>
    </source>
</evidence>
<organism evidence="2 3">
    <name type="scientific">Gossypium arboreum</name>
    <name type="common">Tree cotton</name>
    <name type="synonym">Gossypium nanking</name>
    <dbReference type="NCBI Taxonomy" id="29729"/>
    <lineage>
        <taxon>Eukaryota</taxon>
        <taxon>Viridiplantae</taxon>
        <taxon>Streptophyta</taxon>
        <taxon>Embryophyta</taxon>
        <taxon>Tracheophyta</taxon>
        <taxon>Spermatophyta</taxon>
        <taxon>Magnoliopsida</taxon>
        <taxon>eudicotyledons</taxon>
        <taxon>Gunneridae</taxon>
        <taxon>Pentapetalae</taxon>
        <taxon>rosids</taxon>
        <taxon>malvids</taxon>
        <taxon>Malvales</taxon>
        <taxon>Malvaceae</taxon>
        <taxon>Malvoideae</taxon>
        <taxon>Gossypium</taxon>
    </lineage>
</organism>
<accession>A0ABR0MD34</accession>
<dbReference type="Proteomes" id="UP001358586">
    <property type="component" value="Chromosome 13"/>
</dbReference>
<feature type="compositionally biased region" description="Polar residues" evidence="1">
    <location>
        <begin position="100"/>
        <end position="116"/>
    </location>
</feature>
<evidence type="ECO:0000256" key="1">
    <source>
        <dbReference type="SAM" id="MobiDB-lite"/>
    </source>
</evidence>
<keyword evidence="3" id="KW-1185">Reference proteome</keyword>
<evidence type="ECO:0000313" key="3">
    <source>
        <dbReference type="Proteomes" id="UP001358586"/>
    </source>
</evidence>
<gene>
    <name evidence="2" type="ORF">PVK06_047184</name>
</gene>
<comment type="caution">
    <text evidence="2">The sequence shown here is derived from an EMBL/GenBank/DDBJ whole genome shotgun (WGS) entry which is preliminary data.</text>
</comment>
<sequence length="116" mass="13096">MAIFWGYGEKEKSKPVHIESDKDDVDVTQTIVPTDATTTPNSNAPLTEQEHVIHQLIDDLMKLNTAYEDEMSINQLKRKRYKQAVGKSVQAYAGEMERQPATNALPENQPNPVRVT</sequence>
<feature type="region of interest" description="Disordered" evidence="1">
    <location>
        <begin position="93"/>
        <end position="116"/>
    </location>
</feature>